<comment type="caution">
    <text evidence="9">The sequence shown here is derived from an EMBL/GenBank/DDBJ whole genome shotgun (WGS) entry which is preliminary data.</text>
</comment>
<feature type="domain" description="Major facilitator superfamily (MFS) profile" evidence="8">
    <location>
        <begin position="67"/>
        <end position="481"/>
    </location>
</feature>
<feature type="transmembrane region" description="Helical" evidence="7">
    <location>
        <begin position="227"/>
        <end position="248"/>
    </location>
</feature>
<keyword evidence="10" id="KW-1185">Reference proteome</keyword>
<feature type="transmembrane region" description="Helical" evidence="7">
    <location>
        <begin position="159"/>
        <end position="184"/>
    </location>
</feature>
<comment type="subcellular location">
    <subcellularLocation>
        <location evidence="1">Membrane</location>
        <topology evidence="1">Multi-pass membrane protein</topology>
    </subcellularLocation>
</comment>
<evidence type="ECO:0000256" key="6">
    <source>
        <dbReference type="SAM" id="MobiDB-lite"/>
    </source>
</evidence>
<feature type="transmembrane region" description="Helical" evidence="7">
    <location>
        <begin position="335"/>
        <end position="354"/>
    </location>
</feature>
<feature type="transmembrane region" description="Helical" evidence="7">
    <location>
        <begin position="423"/>
        <end position="444"/>
    </location>
</feature>
<organism evidence="9 10">
    <name type="scientific">Aspergillus cavernicola</name>
    <dbReference type="NCBI Taxonomy" id="176166"/>
    <lineage>
        <taxon>Eukaryota</taxon>
        <taxon>Fungi</taxon>
        <taxon>Dikarya</taxon>
        <taxon>Ascomycota</taxon>
        <taxon>Pezizomycotina</taxon>
        <taxon>Eurotiomycetes</taxon>
        <taxon>Eurotiomycetidae</taxon>
        <taxon>Eurotiales</taxon>
        <taxon>Aspergillaceae</taxon>
        <taxon>Aspergillus</taxon>
        <taxon>Aspergillus subgen. Nidulantes</taxon>
    </lineage>
</organism>
<proteinExistence type="predicted"/>
<protein>
    <submittedName>
        <fullName evidence="9">Major facilitator superfamily domain-containing protein</fullName>
    </submittedName>
</protein>
<keyword evidence="3 7" id="KW-0812">Transmembrane</keyword>
<feature type="transmembrane region" description="Helical" evidence="7">
    <location>
        <begin position="134"/>
        <end position="153"/>
    </location>
</feature>
<feature type="region of interest" description="Disordered" evidence="6">
    <location>
        <begin position="1"/>
        <end position="36"/>
    </location>
</feature>
<evidence type="ECO:0000256" key="1">
    <source>
        <dbReference type="ARBA" id="ARBA00004141"/>
    </source>
</evidence>
<dbReference type="InterPro" id="IPR011701">
    <property type="entry name" value="MFS"/>
</dbReference>
<evidence type="ECO:0000313" key="10">
    <source>
        <dbReference type="Proteomes" id="UP001610335"/>
    </source>
</evidence>
<dbReference type="Pfam" id="PF07690">
    <property type="entry name" value="MFS_1"/>
    <property type="match status" value="1"/>
</dbReference>
<feature type="compositionally biased region" description="Low complexity" evidence="6">
    <location>
        <begin position="495"/>
        <end position="504"/>
    </location>
</feature>
<name>A0ABR4I335_9EURO</name>
<evidence type="ECO:0000256" key="7">
    <source>
        <dbReference type="SAM" id="Phobius"/>
    </source>
</evidence>
<evidence type="ECO:0000256" key="5">
    <source>
        <dbReference type="ARBA" id="ARBA00023136"/>
    </source>
</evidence>
<evidence type="ECO:0000256" key="2">
    <source>
        <dbReference type="ARBA" id="ARBA00022448"/>
    </source>
</evidence>
<evidence type="ECO:0000259" key="8">
    <source>
        <dbReference type="PROSITE" id="PS50850"/>
    </source>
</evidence>
<keyword evidence="4 7" id="KW-1133">Transmembrane helix</keyword>
<dbReference type="SUPFAM" id="SSF103473">
    <property type="entry name" value="MFS general substrate transporter"/>
    <property type="match status" value="1"/>
</dbReference>
<feature type="region of interest" description="Disordered" evidence="6">
    <location>
        <begin position="483"/>
        <end position="504"/>
    </location>
</feature>
<dbReference type="PROSITE" id="PS50850">
    <property type="entry name" value="MFS"/>
    <property type="match status" value="1"/>
</dbReference>
<accession>A0ABR4I335</accession>
<keyword evidence="5 7" id="KW-0472">Membrane</keyword>
<feature type="transmembrane region" description="Helical" evidence="7">
    <location>
        <begin position="361"/>
        <end position="385"/>
    </location>
</feature>
<sequence length="504" mass="56560">MATEKEVVPVIAPDPTSSDDKVSQEHSPVATPSPESPRWRRIVGFVWDTAEGDPEYRRYVQRLDMIFFPTVCLGYFIKYLDQTNYSNAFVSGMQEELSLYGNERNWMGTWFSLGVMIGSVPAQMTQLGFIRPSILIPCCELIWSALVIGIGFAKNIKTIYALRFFVGLFEACAFPGYVAMLGSWYGPKELTKRTAILLQIESIASMFSGYLQAGLHSSMNGSHGLAGWRWLFILDGIISVPIAVWGLFGLPDTPHTTRAFYWSAEHIRYGIERIEKLGHKAQPKFTWREAKRVFLRWELWVFVITYTMLAACHTATSYFNLWLKAAGYSVSKVNTLPTGGNALTIVVTVVWGIIADRTGKYYWLIVGLQAAMIFSNILLSVWHIPKGALMFAYYLSYAGSATTPVLISWATTLNANDPNLRQLLVATANVVSYAWVLWVPLVLFPTYDAPKYKYGYEILILFGGLAVMSVTLLKFMYRRKDQKQAKEGGQGVEAGAGESSELKN</sequence>
<feature type="transmembrane region" description="Helical" evidence="7">
    <location>
        <begin position="299"/>
        <end position="323"/>
    </location>
</feature>
<feature type="transmembrane region" description="Helical" evidence="7">
    <location>
        <begin position="391"/>
        <end position="411"/>
    </location>
</feature>
<evidence type="ECO:0000313" key="9">
    <source>
        <dbReference type="EMBL" id="KAL2822173.1"/>
    </source>
</evidence>
<dbReference type="InterPro" id="IPR036259">
    <property type="entry name" value="MFS_trans_sf"/>
</dbReference>
<evidence type="ECO:0000256" key="3">
    <source>
        <dbReference type="ARBA" id="ARBA00022692"/>
    </source>
</evidence>
<feature type="transmembrane region" description="Helical" evidence="7">
    <location>
        <begin position="456"/>
        <end position="477"/>
    </location>
</feature>
<reference evidence="9 10" key="1">
    <citation type="submission" date="2024-07" db="EMBL/GenBank/DDBJ databases">
        <title>Section-level genome sequencing and comparative genomics of Aspergillus sections Usti and Cavernicolus.</title>
        <authorList>
            <consortium name="Lawrence Berkeley National Laboratory"/>
            <person name="Nybo J.L."/>
            <person name="Vesth T.C."/>
            <person name="Theobald S."/>
            <person name="Frisvad J.C."/>
            <person name="Larsen T.O."/>
            <person name="Kjaerboelling I."/>
            <person name="Rothschild-Mancinelli K."/>
            <person name="Lyhne E.K."/>
            <person name="Kogle M.E."/>
            <person name="Barry K."/>
            <person name="Clum A."/>
            <person name="Na H."/>
            <person name="Ledsgaard L."/>
            <person name="Lin J."/>
            <person name="Lipzen A."/>
            <person name="Kuo A."/>
            <person name="Riley R."/>
            <person name="Mondo S."/>
            <person name="LaButti K."/>
            <person name="Haridas S."/>
            <person name="Pangalinan J."/>
            <person name="Salamov A.A."/>
            <person name="Simmons B.A."/>
            <person name="Magnuson J.K."/>
            <person name="Chen J."/>
            <person name="Drula E."/>
            <person name="Henrissat B."/>
            <person name="Wiebenga A."/>
            <person name="Lubbers R.J."/>
            <person name="Gomes A.C."/>
            <person name="Makela M.R."/>
            <person name="Stajich J."/>
            <person name="Grigoriev I.V."/>
            <person name="Mortensen U.H."/>
            <person name="De vries R.P."/>
            <person name="Baker S.E."/>
            <person name="Andersen M.R."/>
        </authorList>
    </citation>
    <scope>NUCLEOTIDE SEQUENCE [LARGE SCALE GENOMIC DNA]</scope>
    <source>
        <strain evidence="9 10">CBS 600.67</strain>
    </source>
</reference>
<keyword evidence="2" id="KW-0813">Transport</keyword>
<dbReference type="PANTHER" id="PTHR43791">
    <property type="entry name" value="PERMEASE-RELATED"/>
    <property type="match status" value="1"/>
</dbReference>
<dbReference type="Proteomes" id="UP001610335">
    <property type="component" value="Unassembled WGS sequence"/>
</dbReference>
<dbReference type="InterPro" id="IPR020846">
    <property type="entry name" value="MFS_dom"/>
</dbReference>
<evidence type="ECO:0000256" key="4">
    <source>
        <dbReference type="ARBA" id="ARBA00022989"/>
    </source>
</evidence>
<gene>
    <name evidence="9" type="ORF">BDW59DRAFT_163933</name>
</gene>
<dbReference type="PANTHER" id="PTHR43791:SF43">
    <property type="entry name" value="MAJOR FACILITATOR SUPERFAMILY (MFS) PROFILE DOMAIN-CONTAINING PROTEIN"/>
    <property type="match status" value="1"/>
</dbReference>
<dbReference type="Gene3D" id="1.20.1250.20">
    <property type="entry name" value="MFS general substrate transporter like domains"/>
    <property type="match status" value="2"/>
</dbReference>
<dbReference type="EMBL" id="JBFXLS010000060">
    <property type="protein sequence ID" value="KAL2822173.1"/>
    <property type="molecule type" value="Genomic_DNA"/>
</dbReference>